<dbReference type="PROSITE" id="PS51898">
    <property type="entry name" value="TYR_RECOMBINASE"/>
    <property type="match status" value="1"/>
</dbReference>
<dbReference type="CDD" id="cd01189">
    <property type="entry name" value="INT_ICEBs1_C_like"/>
    <property type="match status" value="1"/>
</dbReference>
<dbReference type="Gene3D" id="1.10.443.10">
    <property type="entry name" value="Intergrase catalytic core"/>
    <property type="match status" value="1"/>
</dbReference>
<dbReference type="InterPro" id="IPR004107">
    <property type="entry name" value="Integrase_SAM-like_N"/>
</dbReference>
<dbReference type="AlphaFoldDB" id="C8VWS4"/>
<dbReference type="RefSeq" id="WP_015759122.1">
    <property type="nucleotide sequence ID" value="NC_013216.1"/>
</dbReference>
<accession>C8VWS4</accession>
<feature type="domain" description="Core-binding (CB)" evidence="8">
    <location>
        <begin position="60"/>
        <end position="153"/>
    </location>
</feature>
<dbReference type="Gene3D" id="1.10.150.130">
    <property type="match status" value="1"/>
</dbReference>
<evidence type="ECO:0000256" key="1">
    <source>
        <dbReference type="ARBA" id="ARBA00003283"/>
    </source>
</evidence>
<evidence type="ECO:0000259" key="7">
    <source>
        <dbReference type="PROSITE" id="PS51898"/>
    </source>
</evidence>
<dbReference type="eggNOG" id="COG0582">
    <property type="taxonomic scope" value="Bacteria"/>
</dbReference>
<sequence>MRGSIVKRGKTYSIVYDINQGGKRKQKWESGFKTKKEAEAILAQRINEIEKGTYINPKKDTLEDYLIRWFDTHKADLSPSTARRYEGIIKQHLIPSLGNIPLAKLQPLQIQEFLSKELEGGRQDNKKTVGAGLSAASVNYEYRVLHKALNQAVDWQLISRNPADLVKVPKPEKKDMVVLSEQDIARLLNEIKDNYLYIPTFLAIYTGMRLGEVLGSTWKDIDLNRGILSVRQASCQVKADDPEFKAPKTAKSKRNIDISQTVVKTLREHKKTQTKWKLVAGSNWQDNNLVCALQDGRPINPPSLSSYFRRVASRIGLFVSFHALRHTHASLLLKAGIQPKIVQERLGHSTIAVTMDIYSHVMPGMQRQAANKLDDMLKIGR</sequence>
<dbReference type="GO" id="GO:0015074">
    <property type="term" value="P:DNA integration"/>
    <property type="evidence" value="ECO:0007669"/>
    <property type="project" value="UniProtKB-KW"/>
</dbReference>
<evidence type="ECO:0000313" key="10">
    <source>
        <dbReference type="Proteomes" id="UP000002217"/>
    </source>
</evidence>
<evidence type="ECO:0000313" key="9">
    <source>
        <dbReference type="EMBL" id="ACV64438.1"/>
    </source>
</evidence>
<name>C8VWS4_DESAS</name>
<evidence type="ECO:0000256" key="3">
    <source>
        <dbReference type="ARBA" id="ARBA00022908"/>
    </source>
</evidence>
<reference evidence="9 10" key="1">
    <citation type="journal article" date="2009" name="Stand. Genomic Sci.">
        <title>Complete genome sequence of Desulfotomaculum acetoxidans type strain (5575).</title>
        <authorList>
            <person name="Spring S."/>
            <person name="Lapidus A."/>
            <person name="Schroder M."/>
            <person name="Gleim D."/>
            <person name="Sims D."/>
            <person name="Meincke L."/>
            <person name="Glavina Del Rio T."/>
            <person name="Tice H."/>
            <person name="Copeland A."/>
            <person name="Cheng J.F."/>
            <person name="Lucas S."/>
            <person name="Chen F."/>
            <person name="Nolan M."/>
            <person name="Bruce D."/>
            <person name="Goodwin L."/>
            <person name="Pitluck S."/>
            <person name="Ivanova N."/>
            <person name="Mavromatis K."/>
            <person name="Mikhailova N."/>
            <person name="Pati A."/>
            <person name="Chen A."/>
            <person name="Palaniappan K."/>
            <person name="Land M."/>
            <person name="Hauser L."/>
            <person name="Chang Y.J."/>
            <person name="Jeffries C.D."/>
            <person name="Chain P."/>
            <person name="Saunders E."/>
            <person name="Brettin T."/>
            <person name="Detter J.C."/>
            <person name="Goker M."/>
            <person name="Bristow J."/>
            <person name="Eisen J.A."/>
            <person name="Markowitz V."/>
            <person name="Hugenholtz P."/>
            <person name="Kyrpides N.C."/>
            <person name="Klenk H.P."/>
            <person name="Han C."/>
        </authorList>
    </citation>
    <scope>NUCLEOTIDE SEQUENCE [LARGE SCALE GENOMIC DNA]</scope>
    <source>
        <strain evidence="10">ATCC 49208 / DSM 771 / VKM B-1644</strain>
    </source>
</reference>
<dbReference type="PANTHER" id="PTHR30349">
    <property type="entry name" value="PHAGE INTEGRASE-RELATED"/>
    <property type="match status" value="1"/>
</dbReference>
<dbReference type="STRING" id="485916.Dtox_3730"/>
<evidence type="ECO:0000256" key="5">
    <source>
        <dbReference type="ARBA" id="ARBA00023172"/>
    </source>
</evidence>
<dbReference type="Pfam" id="PF14657">
    <property type="entry name" value="Arm-DNA-bind_4"/>
    <property type="match status" value="1"/>
</dbReference>
<dbReference type="PANTHER" id="PTHR30349:SF41">
    <property type="entry name" value="INTEGRASE_RECOMBINASE PROTEIN MJ0367-RELATED"/>
    <property type="match status" value="1"/>
</dbReference>
<keyword evidence="5" id="KW-0233">DNA recombination</keyword>
<dbReference type="GO" id="GO:0006310">
    <property type="term" value="P:DNA recombination"/>
    <property type="evidence" value="ECO:0007669"/>
    <property type="project" value="UniProtKB-KW"/>
</dbReference>
<evidence type="ECO:0000256" key="4">
    <source>
        <dbReference type="ARBA" id="ARBA00023125"/>
    </source>
</evidence>
<dbReference type="Proteomes" id="UP000002217">
    <property type="component" value="Chromosome"/>
</dbReference>
<proteinExistence type="inferred from homology"/>
<dbReference type="InterPro" id="IPR002104">
    <property type="entry name" value="Integrase_catalytic"/>
</dbReference>
<evidence type="ECO:0000256" key="2">
    <source>
        <dbReference type="ARBA" id="ARBA00008857"/>
    </source>
</evidence>
<comment type="similarity">
    <text evidence="2">Belongs to the 'phage' integrase family.</text>
</comment>
<keyword evidence="10" id="KW-1185">Reference proteome</keyword>
<keyword evidence="4 6" id="KW-0238">DNA-binding</keyword>
<dbReference type="OrthoDB" id="9769726at2"/>
<dbReference type="HOGENOM" id="CLU_027562_17_1_9"/>
<evidence type="ECO:0000259" key="8">
    <source>
        <dbReference type="PROSITE" id="PS51900"/>
    </source>
</evidence>
<dbReference type="InterPro" id="IPR028259">
    <property type="entry name" value="AP2-like_int_N"/>
</dbReference>
<organism evidence="9 10">
    <name type="scientific">Desulfofarcimen acetoxidans (strain ATCC 49208 / DSM 771 / KCTC 5769 / VKM B-1644 / 5575)</name>
    <name type="common">Desulfotomaculum acetoxidans</name>
    <dbReference type="NCBI Taxonomy" id="485916"/>
    <lineage>
        <taxon>Bacteria</taxon>
        <taxon>Bacillati</taxon>
        <taxon>Bacillota</taxon>
        <taxon>Clostridia</taxon>
        <taxon>Eubacteriales</taxon>
        <taxon>Peptococcaceae</taxon>
        <taxon>Desulfofarcimen</taxon>
    </lineage>
</organism>
<dbReference type="KEGG" id="dae:Dtox_3730"/>
<dbReference type="PROSITE" id="PS51900">
    <property type="entry name" value="CB"/>
    <property type="match status" value="1"/>
</dbReference>
<keyword evidence="3" id="KW-0229">DNA integration</keyword>
<dbReference type="InterPro" id="IPR050090">
    <property type="entry name" value="Tyrosine_recombinase_XerCD"/>
</dbReference>
<dbReference type="InterPro" id="IPR044068">
    <property type="entry name" value="CB"/>
</dbReference>
<gene>
    <name evidence="9" type="ordered locus">Dtox_3730</name>
</gene>
<dbReference type="InterPro" id="IPR011010">
    <property type="entry name" value="DNA_brk_join_enz"/>
</dbReference>
<dbReference type="InterPro" id="IPR013762">
    <property type="entry name" value="Integrase-like_cat_sf"/>
</dbReference>
<dbReference type="Pfam" id="PF00589">
    <property type="entry name" value="Phage_integrase"/>
    <property type="match status" value="1"/>
</dbReference>
<feature type="domain" description="Tyr recombinase" evidence="7">
    <location>
        <begin position="174"/>
        <end position="371"/>
    </location>
</feature>
<protein>
    <submittedName>
        <fullName evidence="9">Integrase family protein</fullName>
    </submittedName>
</protein>
<comment type="function">
    <text evidence="1">Site-specific tyrosine recombinase, which acts by catalyzing the cutting and rejoining of the recombining DNA molecules.</text>
</comment>
<dbReference type="EMBL" id="CP001720">
    <property type="protein sequence ID" value="ACV64438.1"/>
    <property type="molecule type" value="Genomic_DNA"/>
</dbReference>
<evidence type="ECO:0000256" key="6">
    <source>
        <dbReference type="PROSITE-ProRule" id="PRU01248"/>
    </source>
</evidence>
<dbReference type="Pfam" id="PF14659">
    <property type="entry name" value="Phage_int_SAM_3"/>
    <property type="match status" value="1"/>
</dbReference>
<dbReference type="GO" id="GO:0003677">
    <property type="term" value="F:DNA binding"/>
    <property type="evidence" value="ECO:0007669"/>
    <property type="project" value="UniProtKB-UniRule"/>
</dbReference>
<dbReference type="SUPFAM" id="SSF56349">
    <property type="entry name" value="DNA breaking-rejoining enzymes"/>
    <property type="match status" value="1"/>
</dbReference>
<dbReference type="InterPro" id="IPR010998">
    <property type="entry name" value="Integrase_recombinase_N"/>
</dbReference>